<evidence type="ECO:0000313" key="6">
    <source>
        <dbReference type="Proteomes" id="UP000775213"/>
    </source>
</evidence>
<accession>A0AAV7H9V9</accession>
<reference evidence="5 6" key="1">
    <citation type="journal article" date="2021" name="Hortic Res">
        <title>Chromosome-scale assembly of the Dendrobium chrysotoxum genome enhances the understanding of orchid evolution.</title>
        <authorList>
            <person name="Zhang Y."/>
            <person name="Zhang G.Q."/>
            <person name="Zhang D."/>
            <person name="Liu X.D."/>
            <person name="Xu X.Y."/>
            <person name="Sun W.H."/>
            <person name="Yu X."/>
            <person name="Zhu X."/>
            <person name="Wang Z.W."/>
            <person name="Zhao X."/>
            <person name="Zhong W.Y."/>
            <person name="Chen H."/>
            <person name="Yin W.L."/>
            <person name="Huang T."/>
            <person name="Niu S.C."/>
            <person name="Liu Z.J."/>
        </authorList>
    </citation>
    <scope>NUCLEOTIDE SEQUENCE [LARGE SCALE GENOMIC DNA]</scope>
    <source>
        <strain evidence="5">Lindl</strain>
    </source>
</reference>
<evidence type="ECO:0000256" key="1">
    <source>
        <dbReference type="ARBA" id="ARBA00008210"/>
    </source>
</evidence>
<dbReference type="Proteomes" id="UP000775213">
    <property type="component" value="Unassembled WGS sequence"/>
</dbReference>
<comment type="caution">
    <text evidence="5">The sequence shown here is derived from an EMBL/GenBank/DDBJ whole genome shotgun (WGS) entry which is preliminary data.</text>
</comment>
<dbReference type="SUPFAM" id="SSF54654">
    <property type="entry name" value="CI-2 family of serine protease inhibitors"/>
    <property type="match status" value="1"/>
</dbReference>
<dbReference type="AlphaFoldDB" id="A0AAV7H9V9"/>
<dbReference type="InterPro" id="IPR000864">
    <property type="entry name" value="Prot_inh_pot1"/>
</dbReference>
<dbReference type="GO" id="GO:0009611">
    <property type="term" value="P:response to wounding"/>
    <property type="evidence" value="ECO:0007669"/>
    <property type="project" value="InterPro"/>
</dbReference>
<sequence length="131" mass="15001">MDEETNNTANTKSEGESSVRRNWPELLGLTGEEAKKRIKEENPALRLHVVGPDRMVTADFRSDRVWIWVDSEGKVSHIIVIVIKDSLIELYSNISKVKHRRFTAETLPAAIFRRDQGLFVQTHPQPNPKLV</sequence>
<name>A0AAV7H9V9_DENCH</name>
<evidence type="ECO:0000256" key="3">
    <source>
        <dbReference type="ARBA" id="ARBA00022900"/>
    </source>
</evidence>
<protein>
    <submittedName>
        <fullName evidence="5">Uncharacterized protein</fullName>
    </submittedName>
</protein>
<comment type="similarity">
    <text evidence="1">Belongs to the protease inhibitor I13 (potato type I serine protease inhibitor) family.</text>
</comment>
<evidence type="ECO:0000313" key="5">
    <source>
        <dbReference type="EMBL" id="KAH0464875.1"/>
    </source>
</evidence>
<dbReference type="Gene3D" id="3.30.10.10">
    <property type="entry name" value="Trypsin Inhibitor V, subunit A"/>
    <property type="match status" value="1"/>
</dbReference>
<proteinExistence type="inferred from homology"/>
<keyword evidence="3" id="KW-0722">Serine protease inhibitor</keyword>
<dbReference type="GO" id="GO:0004867">
    <property type="term" value="F:serine-type endopeptidase inhibitor activity"/>
    <property type="evidence" value="ECO:0007669"/>
    <property type="project" value="UniProtKB-KW"/>
</dbReference>
<keyword evidence="6" id="KW-1185">Reference proteome</keyword>
<dbReference type="EMBL" id="JAGFBR010000006">
    <property type="protein sequence ID" value="KAH0464875.1"/>
    <property type="molecule type" value="Genomic_DNA"/>
</dbReference>
<evidence type="ECO:0000256" key="2">
    <source>
        <dbReference type="ARBA" id="ARBA00022690"/>
    </source>
</evidence>
<keyword evidence="2" id="KW-0646">Protease inhibitor</keyword>
<feature type="compositionally biased region" description="Polar residues" evidence="4">
    <location>
        <begin position="1"/>
        <end position="12"/>
    </location>
</feature>
<organism evidence="5 6">
    <name type="scientific">Dendrobium chrysotoxum</name>
    <name type="common">Orchid</name>
    <dbReference type="NCBI Taxonomy" id="161865"/>
    <lineage>
        <taxon>Eukaryota</taxon>
        <taxon>Viridiplantae</taxon>
        <taxon>Streptophyta</taxon>
        <taxon>Embryophyta</taxon>
        <taxon>Tracheophyta</taxon>
        <taxon>Spermatophyta</taxon>
        <taxon>Magnoliopsida</taxon>
        <taxon>Liliopsida</taxon>
        <taxon>Asparagales</taxon>
        <taxon>Orchidaceae</taxon>
        <taxon>Epidendroideae</taxon>
        <taxon>Malaxideae</taxon>
        <taxon>Dendrobiinae</taxon>
        <taxon>Dendrobium</taxon>
    </lineage>
</organism>
<dbReference type="PANTHER" id="PTHR33091:SF29">
    <property type="entry name" value="SUBTILISIN INHIBITOR 1"/>
    <property type="match status" value="1"/>
</dbReference>
<feature type="compositionally biased region" description="Basic and acidic residues" evidence="4">
    <location>
        <begin position="13"/>
        <end position="23"/>
    </location>
</feature>
<feature type="region of interest" description="Disordered" evidence="4">
    <location>
        <begin position="1"/>
        <end position="23"/>
    </location>
</feature>
<dbReference type="PROSITE" id="PS00285">
    <property type="entry name" value="POTATO_INHIBITOR"/>
    <property type="match status" value="1"/>
</dbReference>
<evidence type="ECO:0000256" key="4">
    <source>
        <dbReference type="SAM" id="MobiDB-lite"/>
    </source>
</evidence>
<dbReference type="Pfam" id="PF00280">
    <property type="entry name" value="potato_inhibit"/>
    <property type="match status" value="1"/>
</dbReference>
<gene>
    <name evidence="5" type="ORF">IEQ34_004978</name>
</gene>
<dbReference type="PANTHER" id="PTHR33091">
    <property type="entry name" value="PROTEIN, PUTATIVE, EXPRESSED-RELATED"/>
    <property type="match status" value="1"/>
</dbReference>
<dbReference type="InterPro" id="IPR036354">
    <property type="entry name" value="Prot_inh_pot1_sf"/>
</dbReference>